<reference evidence="1 2" key="1">
    <citation type="journal article" date="2002" name="Genome Res.">
        <title>A complete sequence of the T. tengcongensis genome.</title>
        <authorList>
            <person name="Bao Q."/>
            <person name="Tian Y."/>
            <person name="Li W."/>
            <person name="Xu Z."/>
            <person name="Xuan Z."/>
            <person name="Hu S."/>
            <person name="Dong W."/>
            <person name="Yang J."/>
            <person name="Chen Y."/>
            <person name="Xue Y."/>
            <person name="Xu Y."/>
            <person name="Lai X."/>
            <person name="Huang L."/>
            <person name="Dong X."/>
            <person name="Ma Y."/>
            <person name="Ling L."/>
            <person name="Tan H."/>
            <person name="Chen R."/>
            <person name="Wang J."/>
            <person name="Yu J."/>
            <person name="Yang H."/>
        </authorList>
    </citation>
    <scope>NUCLEOTIDE SEQUENCE [LARGE SCALE GENOMIC DNA]</scope>
    <source>
        <strain evidence="2">DSM 15242 / JCM 11007 / NBRC 100824 / MB4</strain>
    </source>
</reference>
<accession>Q8R6N9</accession>
<dbReference type="EMBL" id="AE008691">
    <property type="protein sequence ID" value="AAM25866.1"/>
    <property type="molecule type" value="Genomic_DNA"/>
</dbReference>
<proteinExistence type="predicted"/>
<gene>
    <name evidence="1" type="ordered locus">TTE2759</name>
</gene>
<evidence type="ECO:0000313" key="2">
    <source>
        <dbReference type="Proteomes" id="UP000000555"/>
    </source>
</evidence>
<protein>
    <submittedName>
        <fullName evidence="1">Uncharacterized protein</fullName>
    </submittedName>
</protein>
<dbReference type="RefSeq" id="WP_011026731.1">
    <property type="nucleotide sequence ID" value="NC_003869.1"/>
</dbReference>
<keyword evidence="2" id="KW-1185">Reference proteome</keyword>
<organism evidence="1 2">
    <name type="scientific">Caldanaerobacter subterraneus subsp. tengcongensis (strain DSM 15242 / JCM 11007 / NBRC 100824 / MB4)</name>
    <name type="common">Thermoanaerobacter tengcongensis</name>
    <dbReference type="NCBI Taxonomy" id="273068"/>
    <lineage>
        <taxon>Bacteria</taxon>
        <taxon>Bacillati</taxon>
        <taxon>Bacillota</taxon>
        <taxon>Clostridia</taxon>
        <taxon>Thermoanaerobacterales</taxon>
        <taxon>Thermoanaerobacteraceae</taxon>
        <taxon>Caldanaerobacter</taxon>
    </lineage>
</organism>
<evidence type="ECO:0000313" key="1">
    <source>
        <dbReference type="EMBL" id="AAM25866.1"/>
    </source>
</evidence>
<name>Q8R6N9_CALS4</name>
<dbReference type="Proteomes" id="UP000000555">
    <property type="component" value="Chromosome"/>
</dbReference>
<dbReference type="HOGENOM" id="CLU_1394092_0_0_9"/>
<dbReference type="AlphaFoldDB" id="Q8R6N9"/>
<dbReference type="KEGG" id="tte:TTE2759"/>
<sequence length="195" mass="21976">MPEIRAWEIDKDGSKREVIPKSIKNNNDLISTMGVPNDGYIYVFDHYDPNYASKNWHYASAGTYRLANYTNTPINGTYKQLNTKQIYWNVSTNVSGETTVGNGFLAGIKLKTGVEVDRSQTWYAGKEYGVAFTVPPRTVYYLTNYQVGINSSGLLYWKKYSPSGTSWLGWYTETAGGTVIDKDDINIEVTDSEPM</sequence>